<evidence type="ECO:0000259" key="3">
    <source>
        <dbReference type="PROSITE" id="PS50966"/>
    </source>
</evidence>
<dbReference type="SUPFAM" id="SSF52540">
    <property type="entry name" value="P-loop containing nucleoside triphosphate hydrolases"/>
    <property type="match status" value="2"/>
</dbReference>
<dbReference type="InterPro" id="IPR038718">
    <property type="entry name" value="SNF2-like_sf"/>
</dbReference>
<dbReference type="PROSITE" id="PS51192">
    <property type="entry name" value="HELICASE_ATP_BIND_1"/>
    <property type="match status" value="1"/>
</dbReference>
<protein>
    <submittedName>
        <fullName evidence="6">Helicase, Snf2 family protein</fullName>
    </submittedName>
</protein>
<dbReference type="Proteomes" id="UP000004682">
    <property type="component" value="Unassembled WGS sequence"/>
</dbReference>
<dbReference type="GO" id="GO:0004386">
    <property type="term" value="F:helicase activity"/>
    <property type="evidence" value="ECO:0007669"/>
    <property type="project" value="UniProtKB-KW"/>
</dbReference>
<dbReference type="InterPro" id="IPR049730">
    <property type="entry name" value="SNF2/RAD54-like_C"/>
</dbReference>
<dbReference type="CDD" id="cd17919">
    <property type="entry name" value="DEXHc_Snf"/>
    <property type="match status" value="1"/>
</dbReference>
<organism evidence="6 7">
    <name type="scientific">Burkholderia humptydooensis MSMB43</name>
    <dbReference type="NCBI Taxonomy" id="441157"/>
    <lineage>
        <taxon>Bacteria</taxon>
        <taxon>Pseudomonadati</taxon>
        <taxon>Pseudomonadota</taxon>
        <taxon>Betaproteobacteria</taxon>
        <taxon>Burkholderiales</taxon>
        <taxon>Burkholderiaceae</taxon>
        <taxon>Burkholderia</taxon>
        <taxon>pseudomallei group</taxon>
    </lineage>
</organism>
<proteinExistence type="predicted"/>
<dbReference type="InterPro" id="IPR027417">
    <property type="entry name" value="P-loop_NTPase"/>
</dbReference>
<keyword evidence="1" id="KW-0378">Hydrolase</keyword>
<dbReference type="PROSITE" id="PS51194">
    <property type="entry name" value="HELICASE_CTER"/>
    <property type="match status" value="1"/>
</dbReference>
<feature type="domain" description="Helicase ATP-binding" evidence="4">
    <location>
        <begin position="255"/>
        <end position="413"/>
    </location>
</feature>
<evidence type="ECO:0000313" key="6">
    <source>
        <dbReference type="EMBL" id="EIP89003.1"/>
    </source>
</evidence>
<dbReference type="Pfam" id="PF00271">
    <property type="entry name" value="Helicase_C"/>
    <property type="match status" value="1"/>
</dbReference>
<feature type="domain" description="SWIM-type" evidence="3">
    <location>
        <begin position="85"/>
        <end position="123"/>
    </location>
</feature>
<evidence type="ECO:0000256" key="1">
    <source>
        <dbReference type="ARBA" id="ARBA00022801"/>
    </source>
</evidence>
<keyword evidence="2" id="KW-0479">Metal-binding</keyword>
<keyword evidence="6" id="KW-0547">Nucleotide-binding</keyword>
<dbReference type="SMART" id="SM00490">
    <property type="entry name" value="HELICc"/>
    <property type="match status" value="1"/>
</dbReference>
<accession>A0ABN0GAB8</accession>
<dbReference type="InterPro" id="IPR001650">
    <property type="entry name" value="Helicase_C-like"/>
</dbReference>
<keyword evidence="7" id="KW-1185">Reference proteome</keyword>
<dbReference type="InterPro" id="IPR014001">
    <property type="entry name" value="Helicase_ATP-bd"/>
</dbReference>
<dbReference type="CDD" id="cd18793">
    <property type="entry name" value="SF2_C_SNF"/>
    <property type="match status" value="1"/>
</dbReference>
<reference evidence="7" key="1">
    <citation type="journal article" date="2012" name="J. Bacteriol.">
        <title>Revised Genome Sequence of Burkholderia thailandensis MSMB43 with Improved Annotation.</title>
        <authorList>
            <person name="Zhuo Y."/>
            <person name="Liu L."/>
            <person name="Wang Q."/>
            <person name="Liu X."/>
            <person name="Ren B."/>
            <person name="Liu M."/>
            <person name="Ni P."/>
            <person name="Cheng Y.Q."/>
            <person name="Zhang L."/>
        </authorList>
    </citation>
    <scope>NUCLEOTIDE SEQUENCE [LARGE SCALE GENOMIC DNA]</scope>
    <source>
        <strain evidence="7">MSMB43</strain>
    </source>
</reference>
<keyword evidence="6" id="KW-0067">ATP-binding</keyword>
<keyword evidence="2" id="KW-0862">Zinc</keyword>
<evidence type="ECO:0000313" key="7">
    <source>
        <dbReference type="Proteomes" id="UP000004682"/>
    </source>
</evidence>
<evidence type="ECO:0000259" key="4">
    <source>
        <dbReference type="PROSITE" id="PS51192"/>
    </source>
</evidence>
<name>A0ABN0GAB8_9BURK</name>
<dbReference type="Gene3D" id="3.40.50.300">
    <property type="entry name" value="P-loop containing nucleotide triphosphate hydrolases"/>
    <property type="match status" value="1"/>
</dbReference>
<keyword evidence="2" id="KW-0863">Zinc-finger</keyword>
<dbReference type="Gene3D" id="3.40.50.10810">
    <property type="entry name" value="Tandem AAA-ATPase domain"/>
    <property type="match status" value="1"/>
</dbReference>
<feature type="domain" description="Helicase C-terminal" evidence="5">
    <location>
        <begin position="540"/>
        <end position="706"/>
    </location>
</feature>
<dbReference type="InterPro" id="IPR000330">
    <property type="entry name" value="SNF2_N"/>
</dbReference>
<dbReference type="EMBL" id="JH692062">
    <property type="protein sequence ID" value="EIP89003.1"/>
    <property type="molecule type" value="Genomic_DNA"/>
</dbReference>
<evidence type="ECO:0000259" key="5">
    <source>
        <dbReference type="PROSITE" id="PS51194"/>
    </source>
</evidence>
<dbReference type="Pfam" id="PF00176">
    <property type="entry name" value="SNF2-rel_dom"/>
    <property type="match status" value="1"/>
</dbReference>
<evidence type="ECO:0000256" key="2">
    <source>
        <dbReference type="PROSITE-ProRule" id="PRU00325"/>
    </source>
</evidence>
<dbReference type="InterPro" id="IPR007527">
    <property type="entry name" value="Znf_SWIM"/>
</dbReference>
<keyword evidence="6" id="KW-0347">Helicase</keyword>
<dbReference type="PROSITE" id="PS50966">
    <property type="entry name" value="ZF_SWIM"/>
    <property type="match status" value="1"/>
</dbReference>
<sequence length="841" mass="93580">MKRQDRCLSTHEHPEVMKSKRIVAKPAKALKLSRTHAPDHMPPADWQRALRRQFGREQVFSLENLGTEPFFSEFRVGNPESKSSYRVAIRGTRPGDNFCACPDYATNELGTCKHIEFTLSRLVRKRGAKAVFARGYEPAFSELYLRNDGGRTIRFRAGTDCPPRVVKAAAMLFDVSDGWRLPEARFDDLGRFLADAAKTGHELRAYDDALDFVAGRNDASRRATALTAAFPRGAADPLLKRLLKVPLYPYQAEGALFAVRAGRALICDEMGLGKTVQAIAAAEILTRHFGVSKVLVVCPTSLKYQWQSEILRFSGRASRVVAGSLVERQNEYAEEDFCKITNYEKLKSDLDMISAWEPELVIVDEAQRIKNWNTIAAKALKRIGSPYAVVLTGTPLENKVEELISIVQFVDQHRLGPTWKLLHEHQVKDEAGRVTGYTKLEKINRTLAPIMIRRRKSEVLRQLPNRTDQNLLVPMTEMQMTHHAENADVVAKIVQRWRKTKFLSDQDQRRLTCALQNMRMSCNSTYLLDQETDHGVKADELATLFESLFAQPEAKAVVFSQWTRTHEIVIRRLKKLGIGYVSFHGGVPSARRPALLERFRDDPDCRVFLSTDAGSTGLNLQHASTLVNMDLPWNPAVLEQRIARIHRMGQRKPVRIINYVAKGTIEEGMLSVLAFKRSLSAGILDGGTGEISLGGSRLNRFMKDVENVTGRMGEGEAMAVVEDAVNAAAASGELQEDATTAEAHACGAWTRPKAIAAETVPQDARPDPWSGLLQFGVELASALSASNDGDAAHPWVERDPATGVRSLKLPLPPPDTARRLADALSEISHALLRNGVEDGSR</sequence>
<dbReference type="SMART" id="SM00487">
    <property type="entry name" value="DEXDc"/>
    <property type="match status" value="1"/>
</dbReference>
<gene>
    <name evidence="6" type="ORF">A33K_15103</name>
</gene>
<dbReference type="PANTHER" id="PTHR10799">
    <property type="entry name" value="SNF2/RAD54 HELICASE FAMILY"/>
    <property type="match status" value="1"/>
</dbReference>